<accession>A0A8T1V1T0</accession>
<organism evidence="3 4">
    <name type="scientific">Phytophthora pseudosyringae</name>
    <dbReference type="NCBI Taxonomy" id="221518"/>
    <lineage>
        <taxon>Eukaryota</taxon>
        <taxon>Sar</taxon>
        <taxon>Stramenopiles</taxon>
        <taxon>Oomycota</taxon>
        <taxon>Peronosporomycetes</taxon>
        <taxon>Peronosporales</taxon>
        <taxon>Peronosporaceae</taxon>
        <taxon>Phytophthora</taxon>
    </lineage>
</organism>
<proteinExistence type="predicted"/>
<name>A0A8T1V1T0_9STRA</name>
<dbReference type="AlphaFoldDB" id="A0A8T1V1T0"/>
<keyword evidence="2" id="KW-0812">Transmembrane</keyword>
<sequence length="108" mass="12071">MKLDPEAARRADDSSAKRRRKVELAVRSFKSLAAYGCTLLAACWLVYLLPARRCSTPLAGGAAHVKRIQPARRPGHEQTMSPIEKEREKEDELARKLLSFRALPGSNK</sequence>
<feature type="transmembrane region" description="Helical" evidence="2">
    <location>
        <begin position="28"/>
        <end position="49"/>
    </location>
</feature>
<dbReference type="EMBL" id="JAGDFM010001393">
    <property type="protein sequence ID" value="KAG7375247.1"/>
    <property type="molecule type" value="Genomic_DNA"/>
</dbReference>
<protein>
    <recommendedName>
        <fullName evidence="5">Transmembrane protein</fullName>
    </recommendedName>
</protein>
<evidence type="ECO:0000313" key="4">
    <source>
        <dbReference type="Proteomes" id="UP000694044"/>
    </source>
</evidence>
<feature type="region of interest" description="Disordered" evidence="1">
    <location>
        <begin position="67"/>
        <end position="88"/>
    </location>
</feature>
<gene>
    <name evidence="3" type="ORF">PHYPSEUDO_002284</name>
</gene>
<dbReference type="Proteomes" id="UP000694044">
    <property type="component" value="Unassembled WGS sequence"/>
</dbReference>
<reference evidence="3" key="1">
    <citation type="submission" date="2021-02" db="EMBL/GenBank/DDBJ databases">
        <authorList>
            <person name="Palmer J.M."/>
        </authorList>
    </citation>
    <scope>NUCLEOTIDE SEQUENCE</scope>
    <source>
        <strain evidence="3">SCRP734</strain>
    </source>
</reference>
<keyword evidence="2" id="KW-0472">Membrane</keyword>
<keyword evidence="2" id="KW-1133">Transmembrane helix</keyword>
<comment type="caution">
    <text evidence="3">The sequence shown here is derived from an EMBL/GenBank/DDBJ whole genome shotgun (WGS) entry which is preliminary data.</text>
</comment>
<evidence type="ECO:0008006" key="5">
    <source>
        <dbReference type="Google" id="ProtNLM"/>
    </source>
</evidence>
<keyword evidence="4" id="KW-1185">Reference proteome</keyword>
<evidence type="ECO:0000313" key="3">
    <source>
        <dbReference type="EMBL" id="KAG7375247.1"/>
    </source>
</evidence>
<evidence type="ECO:0000256" key="1">
    <source>
        <dbReference type="SAM" id="MobiDB-lite"/>
    </source>
</evidence>
<evidence type="ECO:0000256" key="2">
    <source>
        <dbReference type="SAM" id="Phobius"/>
    </source>
</evidence>